<dbReference type="InterPro" id="IPR016786">
    <property type="entry name" value="YdeI_bac"/>
</dbReference>
<reference evidence="2 3" key="1">
    <citation type="submission" date="2018-02" db="EMBL/GenBank/DDBJ databases">
        <title>Genomic analysis of the strain RR4-38 isolated from a seawater recirculating aquaculture system.</title>
        <authorList>
            <person name="Kim Y.-S."/>
            <person name="Jang Y.H."/>
            <person name="Kim K.-H."/>
        </authorList>
    </citation>
    <scope>NUCLEOTIDE SEQUENCE [LARGE SCALE GENOMIC DNA]</scope>
    <source>
        <strain evidence="2 3">RR4-38</strain>
    </source>
</reference>
<dbReference type="PIRSF" id="PIRSF021308">
    <property type="entry name" value="UCP021308"/>
    <property type="match status" value="1"/>
</dbReference>
<name>A0A2S0HY44_9FLAO</name>
<evidence type="ECO:0000313" key="2">
    <source>
        <dbReference type="EMBL" id="AVI51572.1"/>
    </source>
</evidence>
<dbReference type="KEGG" id="aue:C5O00_10520"/>
<dbReference type="AlphaFoldDB" id="A0A2S0HY44"/>
<evidence type="ECO:0000313" key="3">
    <source>
        <dbReference type="Proteomes" id="UP000238442"/>
    </source>
</evidence>
<dbReference type="EMBL" id="CP027062">
    <property type="protein sequence ID" value="AVI51572.1"/>
    <property type="molecule type" value="Genomic_DNA"/>
</dbReference>
<dbReference type="InterPro" id="IPR042216">
    <property type="entry name" value="MitoNEET_CISD"/>
</dbReference>
<dbReference type="InterPro" id="IPR014922">
    <property type="entry name" value="YdhG-like"/>
</dbReference>
<dbReference type="Gene3D" id="3.40.5.90">
    <property type="entry name" value="CDGSH iron-sulfur domain, mitoNEET-type"/>
    <property type="match status" value="1"/>
</dbReference>
<dbReference type="SUPFAM" id="SSF159888">
    <property type="entry name" value="YdhG-like"/>
    <property type="match status" value="1"/>
</dbReference>
<dbReference type="Pfam" id="PF08818">
    <property type="entry name" value="DUF1801"/>
    <property type="match status" value="1"/>
</dbReference>
<dbReference type="Gene3D" id="3.90.1150.200">
    <property type="match status" value="1"/>
</dbReference>
<feature type="domain" description="YdhG-like" evidence="1">
    <location>
        <begin position="15"/>
        <end position="112"/>
    </location>
</feature>
<keyword evidence="3" id="KW-1185">Reference proteome</keyword>
<evidence type="ECO:0000259" key="1">
    <source>
        <dbReference type="Pfam" id="PF08818"/>
    </source>
</evidence>
<gene>
    <name evidence="2" type="ORF">C5O00_10520</name>
</gene>
<proteinExistence type="predicted"/>
<sequence>MKQEVNAYINNLEQWKEELSLLRSVMLECGLTETYKWMHPCYTYNGNNVLLLHEFKDYCAILFHKGALLEDSQKILKQQTENTQAARQLRFTSILEIKPLIPMIKQYVFEAIEIEKAGLKVKMKSLADYHTPDELTEKFNTDPEFELAFTALTPGRQKGYLLHFSKPKQAKTRVSRIENCEKRIYMGKGLTDCICGHSKRMPNCDGSHKLFN</sequence>
<organism evidence="2 3">
    <name type="scientific">Pukyongia salina</name>
    <dbReference type="NCBI Taxonomy" id="2094025"/>
    <lineage>
        <taxon>Bacteria</taxon>
        <taxon>Pseudomonadati</taxon>
        <taxon>Bacteroidota</taxon>
        <taxon>Flavobacteriia</taxon>
        <taxon>Flavobacteriales</taxon>
        <taxon>Flavobacteriaceae</taxon>
        <taxon>Pukyongia</taxon>
    </lineage>
</organism>
<protein>
    <recommendedName>
        <fullName evidence="1">YdhG-like domain-containing protein</fullName>
    </recommendedName>
</protein>
<dbReference type="Proteomes" id="UP000238442">
    <property type="component" value="Chromosome"/>
</dbReference>
<accession>A0A2S0HY44</accession>
<dbReference type="Pfam" id="PF13376">
    <property type="entry name" value="OmdA"/>
    <property type="match status" value="1"/>
</dbReference>
<dbReference type="OrthoDB" id="214150at2"/>
<dbReference type="RefSeq" id="WP_105216812.1">
    <property type="nucleotide sequence ID" value="NZ_CP027062.1"/>
</dbReference>